<keyword evidence="8" id="KW-1185">Reference proteome</keyword>
<evidence type="ECO:0000313" key="8">
    <source>
        <dbReference type="Proteomes" id="UP001156870"/>
    </source>
</evidence>
<keyword evidence="2" id="KW-0813">Transport</keyword>
<dbReference type="PANTHER" id="PTHR46743:SF2">
    <property type="entry name" value="TEICHOIC ACIDS EXPORT ATP-BINDING PROTEIN TAGH"/>
    <property type="match status" value="1"/>
</dbReference>
<dbReference type="GO" id="GO:0140359">
    <property type="term" value="F:ABC-type transporter activity"/>
    <property type="evidence" value="ECO:0007669"/>
    <property type="project" value="InterPro"/>
</dbReference>
<dbReference type="RefSeq" id="WP_232594432.1">
    <property type="nucleotide sequence ID" value="NZ_BSPD01000064.1"/>
</dbReference>
<proteinExistence type="inferred from homology"/>
<evidence type="ECO:0000256" key="4">
    <source>
        <dbReference type="ARBA" id="ARBA00022840"/>
    </source>
</evidence>
<dbReference type="Gene3D" id="3.40.50.300">
    <property type="entry name" value="P-loop containing nucleotide triphosphate hydrolases"/>
    <property type="match status" value="1"/>
</dbReference>
<evidence type="ECO:0000256" key="1">
    <source>
        <dbReference type="ARBA" id="ARBA00005417"/>
    </source>
</evidence>
<dbReference type="InterPro" id="IPR027417">
    <property type="entry name" value="P-loop_NTPase"/>
</dbReference>
<dbReference type="SUPFAM" id="SSF52540">
    <property type="entry name" value="P-loop containing nucleoside triphosphate hydrolases"/>
    <property type="match status" value="1"/>
</dbReference>
<keyword evidence="4" id="KW-0067">ATP-binding</keyword>
<keyword evidence="3" id="KW-0547">Nucleotide-binding</keyword>
<reference evidence="7 8" key="1">
    <citation type="journal article" date="2014" name="Int. J. Syst. Evol. Microbiol.">
        <title>Complete genome sequence of Corynebacterium casei LMG S-19264T (=DSM 44701T), isolated from a smear-ripened cheese.</title>
        <authorList>
            <consortium name="US DOE Joint Genome Institute (JGI-PGF)"/>
            <person name="Walter F."/>
            <person name="Albersmeier A."/>
            <person name="Kalinowski J."/>
            <person name="Ruckert C."/>
        </authorList>
    </citation>
    <scope>NUCLEOTIDE SEQUENCE [LARGE SCALE GENOMIC DNA]</scope>
    <source>
        <strain evidence="7 8">NBRC 110095</strain>
    </source>
</reference>
<dbReference type="AlphaFoldDB" id="A0AA37WQA4"/>
<name>A0AA37WQA4_9GAMM</name>
<dbReference type="InterPro" id="IPR003439">
    <property type="entry name" value="ABC_transporter-like_ATP-bd"/>
</dbReference>
<sequence>MTRVALKGVTKRYPVNTVSKRAKLKKAVLNEWFGIKRKEQNVKSREAIAGVTFSLSKGESLALIGRNGAGKSTLLKVISGTLSQDEGKVDVVGRVGGLIELGAGLDKTKTGRANVVERAAVLGIPNEKVVLFQEEIEQFSELGEQFDEPVSTYSSGMKARLGFAISVTLPFDIMICDEALSVGDAKFSAKCLAKVSELKKERIFLFVSHSMTMVQRFCEKGIVLDKGHVAFMGVARDAVAYYENNILYLKNSVHSEEKKGSSSEQDKEGNPSLVRSKEKSSSSVRHKGDDKVVKSFLDPLIVNNEKVVNWDVGLKKSGGGLVFDWDIVFADAFYDHSQLRMGFPIFSDDGQMMFSCTKERFKPQEVLGSDFSGKLIIPSHGLHPGNYYCVVALYDGIEPILRQLICEFKVGSDGVPKFGLYNVDSKWILN</sequence>
<dbReference type="CDD" id="cd03220">
    <property type="entry name" value="ABC_KpsT_Wzt"/>
    <property type="match status" value="1"/>
</dbReference>
<dbReference type="EMBL" id="BSPD01000064">
    <property type="protein sequence ID" value="GLS26962.1"/>
    <property type="molecule type" value="Genomic_DNA"/>
</dbReference>
<organism evidence="7 8">
    <name type="scientific">Marinibactrum halimedae</name>
    <dbReference type="NCBI Taxonomy" id="1444977"/>
    <lineage>
        <taxon>Bacteria</taxon>
        <taxon>Pseudomonadati</taxon>
        <taxon>Pseudomonadota</taxon>
        <taxon>Gammaproteobacteria</taxon>
        <taxon>Cellvibrionales</taxon>
        <taxon>Cellvibrionaceae</taxon>
        <taxon>Marinibactrum</taxon>
    </lineage>
</organism>
<dbReference type="InterPro" id="IPR003593">
    <property type="entry name" value="AAA+_ATPase"/>
</dbReference>
<dbReference type="PROSITE" id="PS00211">
    <property type="entry name" value="ABC_TRANSPORTER_1"/>
    <property type="match status" value="1"/>
</dbReference>
<accession>A0AA37WQA4</accession>
<comment type="caution">
    <text evidence="7">The sequence shown here is derived from an EMBL/GenBank/DDBJ whole genome shotgun (WGS) entry which is preliminary data.</text>
</comment>
<gene>
    <name evidence="7" type="ORF">GCM10007877_26810</name>
</gene>
<evidence type="ECO:0000256" key="2">
    <source>
        <dbReference type="ARBA" id="ARBA00022448"/>
    </source>
</evidence>
<dbReference type="Proteomes" id="UP001156870">
    <property type="component" value="Unassembled WGS sequence"/>
</dbReference>
<evidence type="ECO:0000256" key="3">
    <source>
        <dbReference type="ARBA" id="ARBA00022741"/>
    </source>
</evidence>
<dbReference type="PROSITE" id="PS50893">
    <property type="entry name" value="ABC_TRANSPORTER_2"/>
    <property type="match status" value="1"/>
</dbReference>
<feature type="domain" description="ABC transporter" evidence="6">
    <location>
        <begin position="24"/>
        <end position="251"/>
    </location>
</feature>
<evidence type="ECO:0000256" key="5">
    <source>
        <dbReference type="SAM" id="MobiDB-lite"/>
    </source>
</evidence>
<dbReference type="GO" id="GO:0016887">
    <property type="term" value="F:ATP hydrolysis activity"/>
    <property type="evidence" value="ECO:0007669"/>
    <property type="project" value="InterPro"/>
</dbReference>
<evidence type="ECO:0000313" key="7">
    <source>
        <dbReference type="EMBL" id="GLS26962.1"/>
    </source>
</evidence>
<feature type="region of interest" description="Disordered" evidence="5">
    <location>
        <begin position="258"/>
        <end position="287"/>
    </location>
</feature>
<dbReference type="Pfam" id="PF00005">
    <property type="entry name" value="ABC_tran"/>
    <property type="match status" value="1"/>
</dbReference>
<dbReference type="InterPro" id="IPR015860">
    <property type="entry name" value="ABC_transpr_TagH-like"/>
</dbReference>
<dbReference type="InterPro" id="IPR017871">
    <property type="entry name" value="ABC_transporter-like_CS"/>
</dbReference>
<dbReference type="InterPro" id="IPR050683">
    <property type="entry name" value="Bact_Polysacc_Export_ATP-bd"/>
</dbReference>
<comment type="similarity">
    <text evidence="1">Belongs to the ABC transporter superfamily.</text>
</comment>
<dbReference type="GO" id="GO:0005524">
    <property type="term" value="F:ATP binding"/>
    <property type="evidence" value="ECO:0007669"/>
    <property type="project" value="UniProtKB-KW"/>
</dbReference>
<dbReference type="GO" id="GO:0016020">
    <property type="term" value="C:membrane"/>
    <property type="evidence" value="ECO:0007669"/>
    <property type="project" value="InterPro"/>
</dbReference>
<dbReference type="PANTHER" id="PTHR46743">
    <property type="entry name" value="TEICHOIC ACIDS EXPORT ATP-BINDING PROTEIN TAGH"/>
    <property type="match status" value="1"/>
</dbReference>
<dbReference type="SMART" id="SM00382">
    <property type="entry name" value="AAA"/>
    <property type="match status" value="1"/>
</dbReference>
<protein>
    <recommendedName>
        <fullName evidence="6">ABC transporter domain-containing protein</fullName>
    </recommendedName>
</protein>
<evidence type="ECO:0000259" key="6">
    <source>
        <dbReference type="PROSITE" id="PS50893"/>
    </source>
</evidence>